<evidence type="ECO:0000256" key="9">
    <source>
        <dbReference type="PROSITE-ProRule" id="PRU00339"/>
    </source>
</evidence>
<comment type="caution">
    <text evidence="11">The sequence shown here is derived from an EMBL/GenBank/DDBJ whole genome shotgun (WGS) entry which is preliminary data.</text>
</comment>
<evidence type="ECO:0000313" key="11">
    <source>
        <dbReference type="EMBL" id="RUT14076.1"/>
    </source>
</evidence>
<dbReference type="Gene3D" id="1.10.510.10">
    <property type="entry name" value="Transferase(Phosphotransferase) domain 1"/>
    <property type="match status" value="1"/>
</dbReference>
<dbReference type="GO" id="GO:0004674">
    <property type="term" value="F:protein serine/threonine kinase activity"/>
    <property type="evidence" value="ECO:0007669"/>
    <property type="project" value="UniProtKB-KW"/>
</dbReference>
<evidence type="ECO:0000256" key="6">
    <source>
        <dbReference type="ARBA" id="ARBA00022840"/>
    </source>
</evidence>
<dbReference type="SMART" id="SM00220">
    <property type="entry name" value="S_TKc"/>
    <property type="match status" value="1"/>
</dbReference>
<evidence type="ECO:0000256" key="1">
    <source>
        <dbReference type="ARBA" id="ARBA00012513"/>
    </source>
</evidence>
<dbReference type="InterPro" id="IPR019734">
    <property type="entry name" value="TPR_rpt"/>
</dbReference>
<comment type="catalytic activity">
    <reaction evidence="7">
        <text>L-threonyl-[protein] + ATP = O-phospho-L-threonyl-[protein] + ADP + H(+)</text>
        <dbReference type="Rhea" id="RHEA:46608"/>
        <dbReference type="Rhea" id="RHEA-COMP:11060"/>
        <dbReference type="Rhea" id="RHEA-COMP:11605"/>
        <dbReference type="ChEBI" id="CHEBI:15378"/>
        <dbReference type="ChEBI" id="CHEBI:30013"/>
        <dbReference type="ChEBI" id="CHEBI:30616"/>
        <dbReference type="ChEBI" id="CHEBI:61977"/>
        <dbReference type="ChEBI" id="CHEBI:456216"/>
        <dbReference type="EC" id="2.7.11.1"/>
    </reaction>
</comment>
<dbReference type="NCBIfam" id="NF045510">
    <property type="entry name" value="4Cys_prefix_kin"/>
    <property type="match status" value="1"/>
</dbReference>
<protein>
    <recommendedName>
        <fullName evidence="1">non-specific serine/threonine protein kinase</fullName>
        <ecNumber evidence="1">2.7.11.1</ecNumber>
    </recommendedName>
</protein>
<keyword evidence="3" id="KW-0808">Transferase</keyword>
<evidence type="ECO:0000256" key="5">
    <source>
        <dbReference type="ARBA" id="ARBA00022777"/>
    </source>
</evidence>
<dbReference type="RefSeq" id="WP_106165814.1">
    <property type="nucleotide sequence ID" value="NZ_JAVKZF010000005.1"/>
</dbReference>
<gene>
    <name evidence="11" type="ORF">DSM107010_05590</name>
</gene>
<dbReference type="InterPro" id="IPR000719">
    <property type="entry name" value="Prot_kinase_dom"/>
</dbReference>
<dbReference type="CDD" id="cd14014">
    <property type="entry name" value="STKc_PknB_like"/>
    <property type="match status" value="1"/>
</dbReference>
<dbReference type="PROSITE" id="PS50011">
    <property type="entry name" value="PROTEIN_KINASE_DOM"/>
    <property type="match status" value="1"/>
</dbReference>
<dbReference type="InterPro" id="IPR011990">
    <property type="entry name" value="TPR-like_helical_dom_sf"/>
</dbReference>
<dbReference type="InterPro" id="IPR011009">
    <property type="entry name" value="Kinase-like_dom_sf"/>
</dbReference>
<keyword evidence="5" id="KW-0418">Kinase</keyword>
<feature type="domain" description="Protein kinase" evidence="10">
    <location>
        <begin position="37"/>
        <end position="317"/>
    </location>
</feature>
<dbReference type="PROSITE" id="PS50005">
    <property type="entry name" value="TPR"/>
    <property type="match status" value="1"/>
</dbReference>
<proteinExistence type="predicted"/>
<evidence type="ECO:0000313" key="12">
    <source>
        <dbReference type="Proteomes" id="UP000282574"/>
    </source>
</evidence>
<dbReference type="GO" id="GO:0005524">
    <property type="term" value="F:ATP binding"/>
    <property type="evidence" value="ECO:0007669"/>
    <property type="project" value="UniProtKB-KW"/>
</dbReference>
<keyword evidence="9" id="KW-0802">TPR repeat</keyword>
<dbReference type="Gene3D" id="1.25.40.10">
    <property type="entry name" value="Tetratricopeptide repeat domain"/>
    <property type="match status" value="2"/>
</dbReference>
<keyword evidence="6" id="KW-0067">ATP-binding</keyword>
<dbReference type="PANTHER" id="PTHR24363">
    <property type="entry name" value="SERINE/THREONINE PROTEIN KINASE"/>
    <property type="match status" value="1"/>
</dbReference>
<evidence type="ECO:0000256" key="8">
    <source>
        <dbReference type="ARBA" id="ARBA00048679"/>
    </source>
</evidence>
<organism evidence="11 12">
    <name type="scientific">Chroococcidiopsis cubana SAG 39.79</name>
    <dbReference type="NCBI Taxonomy" id="388085"/>
    <lineage>
        <taxon>Bacteria</taxon>
        <taxon>Bacillati</taxon>
        <taxon>Cyanobacteriota</taxon>
        <taxon>Cyanophyceae</taxon>
        <taxon>Chroococcidiopsidales</taxon>
        <taxon>Chroococcidiopsidaceae</taxon>
        <taxon>Chroococcidiopsis</taxon>
    </lineage>
</organism>
<keyword evidence="4" id="KW-0547">Nucleotide-binding</keyword>
<keyword evidence="2" id="KW-0723">Serine/threonine-protein kinase</keyword>
<dbReference type="SUPFAM" id="SSF56112">
    <property type="entry name" value="Protein kinase-like (PK-like)"/>
    <property type="match status" value="1"/>
</dbReference>
<evidence type="ECO:0000256" key="2">
    <source>
        <dbReference type="ARBA" id="ARBA00022527"/>
    </source>
</evidence>
<dbReference type="InterPro" id="IPR008271">
    <property type="entry name" value="Ser/Thr_kinase_AS"/>
</dbReference>
<evidence type="ECO:0000256" key="4">
    <source>
        <dbReference type="ARBA" id="ARBA00022741"/>
    </source>
</evidence>
<dbReference type="EC" id="2.7.11.1" evidence="1"/>
<comment type="catalytic activity">
    <reaction evidence="8">
        <text>L-seryl-[protein] + ATP = O-phospho-L-seryl-[protein] + ADP + H(+)</text>
        <dbReference type="Rhea" id="RHEA:17989"/>
        <dbReference type="Rhea" id="RHEA-COMP:9863"/>
        <dbReference type="Rhea" id="RHEA-COMP:11604"/>
        <dbReference type="ChEBI" id="CHEBI:15378"/>
        <dbReference type="ChEBI" id="CHEBI:29999"/>
        <dbReference type="ChEBI" id="CHEBI:30616"/>
        <dbReference type="ChEBI" id="CHEBI:83421"/>
        <dbReference type="ChEBI" id="CHEBI:456216"/>
        <dbReference type="EC" id="2.7.11.1"/>
    </reaction>
</comment>
<dbReference type="Proteomes" id="UP000282574">
    <property type="component" value="Unassembled WGS sequence"/>
</dbReference>
<keyword evidence="12" id="KW-1185">Reference proteome</keyword>
<feature type="repeat" description="TPR" evidence="9">
    <location>
        <begin position="491"/>
        <end position="524"/>
    </location>
</feature>
<name>A0AB37URU4_9CYAN</name>
<dbReference type="PANTHER" id="PTHR24363:SF0">
    <property type="entry name" value="SERINE_THREONINE KINASE LIKE DOMAIN CONTAINING 1"/>
    <property type="match status" value="1"/>
</dbReference>
<dbReference type="Pfam" id="PF00069">
    <property type="entry name" value="Pkinase"/>
    <property type="match status" value="1"/>
</dbReference>
<dbReference type="Pfam" id="PF13181">
    <property type="entry name" value="TPR_8"/>
    <property type="match status" value="2"/>
</dbReference>
<evidence type="ECO:0000256" key="3">
    <source>
        <dbReference type="ARBA" id="ARBA00022679"/>
    </source>
</evidence>
<dbReference type="AlphaFoldDB" id="A0AB37URU4"/>
<accession>A0AB37URU4</accession>
<sequence length="581" mass="66270">MKYCINPWCRQRPNSDEAQSCQTCGTQLLINGRFRLLEPLRSLDECDRVEIFEVVDEKGTWLDPPGTHKVMKVLNSSNSKLIELIEREANVLQLIDNPGIPKVDIDDFFEFQPNGNAPLLRCLVMEKIPGLNLADWIELNGRISQVQAINWLAQIAKTLEQLHGQGFFHRDIKPSNIIFTPENKLVLIDFGAVRDTTNTYLAKISRDIEHIAGGSKFYDVTVIRTAGYTPVEQINGKAVPQSDFFALGKTFVHLLTGISVLDLPQNSKTGQLIWRNKAPQIDRPLANLIDDLMAHLPGNRPQNAGIVLQRIEKIPFESKLAQLTQLKVLLPIVASLIGIGFLPLYQAVNWAVSNYYFNQAYRHQNYPVAAKNFYQLAIKFNSKDIDARNNLALVCQQLQDKNCVLSNYQKTFELDPNNWEGRFGLGSYYDELGEYALAEKQYRLAITNSNGRAKQAINNLSRLKILQKHYDEAIDLVRMGLNDSNGNEIQATLYKNIGWAKLERKQYAVAEQYLQKSLELNSQRADAYCLLARLAEATARDPRANWEACLLLNSSLPEVQVWRQQILDRIWQNKPLLRKYR</sequence>
<reference evidence="11 12" key="1">
    <citation type="journal article" date="2019" name="Genome Biol. Evol.">
        <title>Day and night: Metabolic profiles and evolutionary relationships of six axenic non-marine cyanobacteria.</title>
        <authorList>
            <person name="Will S.E."/>
            <person name="Henke P."/>
            <person name="Boedeker C."/>
            <person name="Huang S."/>
            <person name="Brinkmann H."/>
            <person name="Rohde M."/>
            <person name="Jarek M."/>
            <person name="Friedl T."/>
            <person name="Seufert S."/>
            <person name="Schumacher M."/>
            <person name="Overmann J."/>
            <person name="Neumann-Schaal M."/>
            <person name="Petersen J."/>
        </authorList>
    </citation>
    <scope>NUCLEOTIDE SEQUENCE [LARGE SCALE GENOMIC DNA]</scope>
    <source>
        <strain evidence="11 12">SAG 39.79</strain>
    </source>
</reference>
<evidence type="ECO:0000259" key="10">
    <source>
        <dbReference type="PROSITE" id="PS50011"/>
    </source>
</evidence>
<dbReference type="SUPFAM" id="SSF48452">
    <property type="entry name" value="TPR-like"/>
    <property type="match status" value="1"/>
</dbReference>
<evidence type="ECO:0000256" key="7">
    <source>
        <dbReference type="ARBA" id="ARBA00047899"/>
    </source>
</evidence>
<dbReference type="SMART" id="SM00028">
    <property type="entry name" value="TPR"/>
    <property type="match status" value="3"/>
</dbReference>
<dbReference type="EMBL" id="RSCK01000003">
    <property type="protein sequence ID" value="RUT14076.1"/>
    <property type="molecule type" value="Genomic_DNA"/>
</dbReference>
<dbReference type="PROSITE" id="PS00108">
    <property type="entry name" value="PROTEIN_KINASE_ST"/>
    <property type="match status" value="1"/>
</dbReference>